<comment type="catalytic activity">
    <reaction evidence="15">
        <text>[GlcNAc-(1-&gt;4)-Mur2Ac(oyl-L-Ala-gamma-D-Glu-L-Lys-D-Ala-D-Ala)](n)-di-trans,octa-cis-undecaprenyl diphosphate + beta-D-GlcNAc-(1-&gt;4)-Mur2Ac(oyl-L-Ala-gamma-D-Glu-L-Lys-D-Ala-D-Ala)-di-trans,octa-cis-undecaprenyl diphosphate = [GlcNAc-(1-&gt;4)-Mur2Ac(oyl-L-Ala-gamma-D-Glu-L-Lys-D-Ala-D-Ala)](n+1)-di-trans,octa-cis-undecaprenyl diphosphate + di-trans,octa-cis-undecaprenyl diphosphate + H(+)</text>
        <dbReference type="Rhea" id="RHEA:23708"/>
        <dbReference type="Rhea" id="RHEA-COMP:9602"/>
        <dbReference type="Rhea" id="RHEA-COMP:9603"/>
        <dbReference type="ChEBI" id="CHEBI:15378"/>
        <dbReference type="ChEBI" id="CHEBI:58405"/>
        <dbReference type="ChEBI" id="CHEBI:60033"/>
        <dbReference type="ChEBI" id="CHEBI:78435"/>
        <dbReference type="EC" id="2.4.99.28"/>
    </reaction>
</comment>
<evidence type="ECO:0000256" key="9">
    <source>
        <dbReference type="ARBA" id="ARBA00032370"/>
    </source>
</evidence>
<protein>
    <recommendedName>
        <fullName evidence="12">Probable peptidoglycan glycosyltransferase FtsW</fullName>
        <ecNumber evidence="14">2.4.99.28</ecNumber>
    </recommendedName>
    <alternativeName>
        <fullName evidence="13">Cell division protein FtsW</fullName>
    </alternativeName>
    <alternativeName>
        <fullName evidence="10">Cell wall polymerase</fullName>
    </alternativeName>
    <alternativeName>
        <fullName evidence="9">Peptidoglycan polymerase</fullName>
    </alternativeName>
</protein>
<evidence type="ECO:0000256" key="3">
    <source>
        <dbReference type="ARBA" id="ARBA00022679"/>
    </source>
</evidence>
<dbReference type="AlphaFoldDB" id="A0A517VY73"/>
<feature type="transmembrane region" description="Helical" evidence="17">
    <location>
        <begin position="306"/>
        <end position="331"/>
    </location>
</feature>
<feature type="transmembrane region" description="Helical" evidence="17">
    <location>
        <begin position="15"/>
        <end position="32"/>
    </location>
</feature>
<keyword evidence="8 17" id="KW-0472">Membrane</keyword>
<feature type="transmembrane region" description="Helical" evidence="17">
    <location>
        <begin position="80"/>
        <end position="99"/>
    </location>
</feature>
<feature type="transmembrane region" description="Helical" evidence="17">
    <location>
        <begin position="191"/>
        <end position="211"/>
    </location>
</feature>
<dbReference type="GO" id="GO:0032153">
    <property type="term" value="C:cell division site"/>
    <property type="evidence" value="ECO:0007669"/>
    <property type="project" value="TreeGrafter"/>
</dbReference>
<feature type="transmembrane region" description="Helical" evidence="17">
    <location>
        <begin position="167"/>
        <end position="184"/>
    </location>
</feature>
<evidence type="ECO:0000256" key="6">
    <source>
        <dbReference type="ARBA" id="ARBA00022984"/>
    </source>
</evidence>
<evidence type="ECO:0000256" key="12">
    <source>
        <dbReference type="ARBA" id="ARBA00041185"/>
    </source>
</evidence>
<keyword evidence="7 17" id="KW-1133">Transmembrane helix</keyword>
<evidence type="ECO:0000256" key="7">
    <source>
        <dbReference type="ARBA" id="ARBA00022989"/>
    </source>
</evidence>
<sequence>MKSASLLSNPEHDRSLFISMACALLGLGVLMVHSASITSWPTEFEQVYLSKHLTFLTIAAIVASIASYLPARFWYDRAPLLFWVTVALLALVLVPGIGTRVNGAQRWLRFGPISLQPSELAKIALPLLTVRLMVQRRRVLKHWIKGTVFLLVPLAIVIPLVLKQPDLGTSLFLVGGVTIALFLGGWPLRNFVVGGLCAIPVLGVLVALRPYQLKRISGFLDTWTNWQSAPYQVKQSLMALGTGGVTGSGLGKGAQKLSFLPEANTDFVFSVAGEELGLIGTLGIVGLWLGLFLAGYNILRSQNQKSFAYVVGFTLLLQLVLQAIINVSVVTAMVPPKGISHPLISYGGTNLMVSLLSLGIIVSLTRSTGEDELLIDTISEDEDSSLSAEAAISELAMISPIYEAEESEDEESEDEESEDEEYEDEEYEDEEYEDEESEDEESEDEESEDEESEDEESEDEESEDEESEDEESEDEESEDEEYEDEEYEDEEYEDEESEDEESEDEEYEDEEYEDEEYEDEEYEDEEYEDEEEA</sequence>
<evidence type="ECO:0000256" key="8">
    <source>
        <dbReference type="ARBA" id="ARBA00023136"/>
    </source>
</evidence>
<dbReference type="KEGG" id="gaw:V144x_34330"/>
<dbReference type="GO" id="GO:0008360">
    <property type="term" value="P:regulation of cell shape"/>
    <property type="evidence" value="ECO:0007669"/>
    <property type="project" value="UniProtKB-KW"/>
</dbReference>
<evidence type="ECO:0000256" key="17">
    <source>
        <dbReference type="SAM" id="Phobius"/>
    </source>
</evidence>
<evidence type="ECO:0000313" key="18">
    <source>
        <dbReference type="EMBL" id="QDT97950.1"/>
    </source>
</evidence>
<evidence type="ECO:0000256" key="11">
    <source>
        <dbReference type="ARBA" id="ARBA00038053"/>
    </source>
</evidence>
<evidence type="ECO:0000256" key="15">
    <source>
        <dbReference type="ARBA" id="ARBA00049902"/>
    </source>
</evidence>
<keyword evidence="6" id="KW-0573">Peptidoglycan synthesis</keyword>
<reference evidence="18 19" key="1">
    <citation type="submission" date="2019-03" db="EMBL/GenBank/DDBJ databases">
        <title>Deep-cultivation of Planctomycetes and their phenomic and genomic characterization uncovers novel biology.</title>
        <authorList>
            <person name="Wiegand S."/>
            <person name="Jogler M."/>
            <person name="Boedeker C."/>
            <person name="Pinto D."/>
            <person name="Vollmers J."/>
            <person name="Rivas-Marin E."/>
            <person name="Kohn T."/>
            <person name="Peeters S.H."/>
            <person name="Heuer A."/>
            <person name="Rast P."/>
            <person name="Oberbeckmann S."/>
            <person name="Bunk B."/>
            <person name="Jeske O."/>
            <person name="Meyerdierks A."/>
            <person name="Storesund J.E."/>
            <person name="Kallscheuer N."/>
            <person name="Luecker S."/>
            <person name="Lage O.M."/>
            <person name="Pohl T."/>
            <person name="Merkel B.J."/>
            <person name="Hornburger P."/>
            <person name="Mueller R.-W."/>
            <person name="Bruemmer F."/>
            <person name="Labrenz M."/>
            <person name="Spormann A.M."/>
            <person name="Op den Camp H."/>
            <person name="Overmann J."/>
            <person name="Amann R."/>
            <person name="Jetten M.S.M."/>
            <person name="Mascher T."/>
            <person name="Medema M.H."/>
            <person name="Devos D.P."/>
            <person name="Kaster A.-K."/>
            <person name="Ovreas L."/>
            <person name="Rohde M."/>
            <person name="Galperin M.Y."/>
            <person name="Jogler C."/>
        </authorList>
    </citation>
    <scope>NUCLEOTIDE SEQUENCE [LARGE SCALE GENOMIC DNA]</scope>
    <source>
        <strain evidence="18 19">V144</strain>
    </source>
</reference>
<feature type="transmembrane region" description="Helical" evidence="17">
    <location>
        <begin position="53"/>
        <end position="74"/>
    </location>
</feature>
<keyword evidence="2" id="KW-0328">Glycosyltransferase</keyword>
<gene>
    <name evidence="18" type="primary">ftsW</name>
    <name evidence="18" type="ORF">V144x_34330</name>
</gene>
<feature type="transmembrane region" description="Helical" evidence="17">
    <location>
        <begin position="343"/>
        <end position="364"/>
    </location>
</feature>
<dbReference type="GO" id="GO:0008955">
    <property type="term" value="F:peptidoglycan glycosyltransferase activity"/>
    <property type="evidence" value="ECO:0007669"/>
    <property type="project" value="UniProtKB-EC"/>
</dbReference>
<evidence type="ECO:0000256" key="16">
    <source>
        <dbReference type="SAM" id="MobiDB-lite"/>
    </source>
</evidence>
<evidence type="ECO:0000256" key="13">
    <source>
        <dbReference type="ARBA" id="ARBA00041418"/>
    </source>
</evidence>
<name>A0A517VY73_9PLAN</name>
<evidence type="ECO:0000256" key="10">
    <source>
        <dbReference type="ARBA" id="ARBA00033270"/>
    </source>
</evidence>
<keyword evidence="4 17" id="KW-0812">Transmembrane</keyword>
<dbReference type="RefSeq" id="WP_144986233.1">
    <property type="nucleotide sequence ID" value="NZ_CP037920.1"/>
</dbReference>
<keyword evidence="3 18" id="KW-0808">Transferase</keyword>
<dbReference type="EMBL" id="CP037920">
    <property type="protein sequence ID" value="QDT97950.1"/>
    <property type="molecule type" value="Genomic_DNA"/>
</dbReference>
<evidence type="ECO:0000256" key="5">
    <source>
        <dbReference type="ARBA" id="ARBA00022960"/>
    </source>
</evidence>
<feature type="transmembrane region" description="Helical" evidence="17">
    <location>
        <begin position="276"/>
        <end position="299"/>
    </location>
</feature>
<comment type="subcellular location">
    <subcellularLocation>
        <location evidence="1">Membrane</location>
        <topology evidence="1">Multi-pass membrane protein</topology>
    </subcellularLocation>
</comment>
<evidence type="ECO:0000256" key="14">
    <source>
        <dbReference type="ARBA" id="ARBA00044770"/>
    </source>
</evidence>
<dbReference type="GO" id="GO:0051301">
    <property type="term" value="P:cell division"/>
    <property type="evidence" value="ECO:0007669"/>
    <property type="project" value="InterPro"/>
</dbReference>
<evidence type="ECO:0000256" key="2">
    <source>
        <dbReference type="ARBA" id="ARBA00022676"/>
    </source>
</evidence>
<dbReference type="EC" id="2.4.99.28" evidence="14"/>
<dbReference type="PANTHER" id="PTHR30474">
    <property type="entry name" value="CELL CYCLE PROTEIN"/>
    <property type="match status" value="1"/>
</dbReference>
<feature type="transmembrane region" description="Helical" evidence="17">
    <location>
        <begin position="143"/>
        <end position="161"/>
    </location>
</feature>
<keyword evidence="5" id="KW-0133">Cell shape</keyword>
<dbReference type="GO" id="GO:0015648">
    <property type="term" value="F:lipid-linked peptidoglycan transporter activity"/>
    <property type="evidence" value="ECO:0007669"/>
    <property type="project" value="TreeGrafter"/>
</dbReference>
<dbReference type="Proteomes" id="UP000318704">
    <property type="component" value="Chromosome"/>
</dbReference>
<evidence type="ECO:0000313" key="19">
    <source>
        <dbReference type="Proteomes" id="UP000318704"/>
    </source>
</evidence>
<comment type="similarity">
    <text evidence="11">Belongs to the SEDS family. FtsW subfamily.</text>
</comment>
<dbReference type="GO" id="GO:0005886">
    <property type="term" value="C:plasma membrane"/>
    <property type="evidence" value="ECO:0007669"/>
    <property type="project" value="TreeGrafter"/>
</dbReference>
<dbReference type="Pfam" id="PF01098">
    <property type="entry name" value="FTSW_RODA_SPOVE"/>
    <property type="match status" value="1"/>
</dbReference>
<evidence type="ECO:0000256" key="1">
    <source>
        <dbReference type="ARBA" id="ARBA00004141"/>
    </source>
</evidence>
<proteinExistence type="inferred from homology"/>
<accession>A0A517VY73</accession>
<dbReference type="InterPro" id="IPR001182">
    <property type="entry name" value="FtsW/RodA"/>
</dbReference>
<dbReference type="PANTHER" id="PTHR30474:SF2">
    <property type="entry name" value="PEPTIDOGLYCAN GLYCOSYLTRANSFERASE FTSW-RELATED"/>
    <property type="match status" value="1"/>
</dbReference>
<evidence type="ECO:0000256" key="4">
    <source>
        <dbReference type="ARBA" id="ARBA00022692"/>
    </source>
</evidence>
<feature type="region of interest" description="Disordered" evidence="16">
    <location>
        <begin position="403"/>
        <end position="533"/>
    </location>
</feature>
<dbReference type="GO" id="GO:0009252">
    <property type="term" value="P:peptidoglycan biosynthetic process"/>
    <property type="evidence" value="ECO:0007669"/>
    <property type="project" value="UniProtKB-KW"/>
</dbReference>
<organism evidence="18 19">
    <name type="scientific">Gimesia aquarii</name>
    <dbReference type="NCBI Taxonomy" id="2527964"/>
    <lineage>
        <taxon>Bacteria</taxon>
        <taxon>Pseudomonadati</taxon>
        <taxon>Planctomycetota</taxon>
        <taxon>Planctomycetia</taxon>
        <taxon>Planctomycetales</taxon>
        <taxon>Planctomycetaceae</taxon>
        <taxon>Gimesia</taxon>
    </lineage>
</organism>